<dbReference type="Proteomes" id="UP000299102">
    <property type="component" value="Unassembled WGS sequence"/>
</dbReference>
<dbReference type="AlphaFoldDB" id="A0A4C1YRE0"/>
<accession>A0A4C1YRE0</accession>
<evidence type="ECO:0000313" key="2">
    <source>
        <dbReference type="EMBL" id="GBP77199.1"/>
    </source>
</evidence>
<name>A0A4C1YRE0_EUMVA</name>
<reference evidence="2 3" key="1">
    <citation type="journal article" date="2019" name="Commun. Biol.">
        <title>The bagworm genome reveals a unique fibroin gene that provides high tensile strength.</title>
        <authorList>
            <person name="Kono N."/>
            <person name="Nakamura H."/>
            <person name="Ohtoshi R."/>
            <person name="Tomita M."/>
            <person name="Numata K."/>
            <person name="Arakawa K."/>
        </authorList>
    </citation>
    <scope>NUCLEOTIDE SEQUENCE [LARGE SCALE GENOMIC DNA]</scope>
</reference>
<feature type="region of interest" description="Disordered" evidence="1">
    <location>
        <begin position="48"/>
        <end position="88"/>
    </location>
</feature>
<evidence type="ECO:0000256" key="1">
    <source>
        <dbReference type="SAM" id="MobiDB-lite"/>
    </source>
</evidence>
<organism evidence="2 3">
    <name type="scientific">Eumeta variegata</name>
    <name type="common">Bagworm moth</name>
    <name type="synonym">Eumeta japonica</name>
    <dbReference type="NCBI Taxonomy" id="151549"/>
    <lineage>
        <taxon>Eukaryota</taxon>
        <taxon>Metazoa</taxon>
        <taxon>Ecdysozoa</taxon>
        <taxon>Arthropoda</taxon>
        <taxon>Hexapoda</taxon>
        <taxon>Insecta</taxon>
        <taxon>Pterygota</taxon>
        <taxon>Neoptera</taxon>
        <taxon>Endopterygota</taxon>
        <taxon>Lepidoptera</taxon>
        <taxon>Glossata</taxon>
        <taxon>Ditrysia</taxon>
        <taxon>Tineoidea</taxon>
        <taxon>Psychidae</taxon>
        <taxon>Oiketicinae</taxon>
        <taxon>Eumeta</taxon>
    </lineage>
</organism>
<comment type="caution">
    <text evidence="2">The sequence shown here is derived from an EMBL/GenBank/DDBJ whole genome shotgun (WGS) entry which is preliminary data.</text>
</comment>
<sequence length="88" mass="10041">MTDYYIDTSMRRELTAFRLSLIRLKARIIKKKAVQDERLIIIIPSRPSATADAGDVPGHNYGAKKGAGDEKRRFELQPHEPVMDTNRT</sequence>
<proteinExistence type="predicted"/>
<feature type="compositionally biased region" description="Basic and acidic residues" evidence="1">
    <location>
        <begin position="66"/>
        <end position="88"/>
    </location>
</feature>
<gene>
    <name evidence="2" type="ORF">EVAR_48332_1</name>
</gene>
<keyword evidence="3" id="KW-1185">Reference proteome</keyword>
<evidence type="ECO:0000313" key="3">
    <source>
        <dbReference type="Proteomes" id="UP000299102"/>
    </source>
</evidence>
<dbReference type="EMBL" id="BGZK01001321">
    <property type="protein sequence ID" value="GBP77199.1"/>
    <property type="molecule type" value="Genomic_DNA"/>
</dbReference>
<protein>
    <submittedName>
        <fullName evidence="2">Uncharacterized protein</fullName>
    </submittedName>
</protein>